<dbReference type="OrthoDB" id="5983996at2759"/>
<protein>
    <submittedName>
        <fullName evidence="2">Retrovirus-related Pol poly from transposon 297</fullName>
    </submittedName>
</protein>
<dbReference type="Proteomes" id="UP001152795">
    <property type="component" value="Unassembled WGS sequence"/>
</dbReference>
<accession>A0A6S7FZD3</accession>
<dbReference type="InterPro" id="IPR036397">
    <property type="entry name" value="RNaseH_sf"/>
</dbReference>
<evidence type="ECO:0000256" key="1">
    <source>
        <dbReference type="SAM" id="MobiDB-lite"/>
    </source>
</evidence>
<feature type="region of interest" description="Disordered" evidence="1">
    <location>
        <begin position="173"/>
        <end position="220"/>
    </location>
</feature>
<sequence length="220" mass="25741">MGFHHRKITPEWPKANSESERFMRTIQKTLRAAHLENKNRKQEQFLFLRNYRATPHSTTGISPAELIFGRKLTVKLPEVVPTSPSRSQFADIDLKKKEKMKEYPDTAAKAKPHNFQVGDTVLVRQKRVNKLSSPYNKHPYTIVKIKGSMITARNATSYITRNSSQLKKITITTHQQDHETDPFDDEEITIPTPDHPTEIRRYPTRENRRTPERLNIEYQH</sequence>
<comment type="caution">
    <text evidence="2">The sequence shown here is derived from an EMBL/GenBank/DDBJ whole genome shotgun (WGS) entry which is preliminary data.</text>
</comment>
<dbReference type="PANTHER" id="PTHR37984">
    <property type="entry name" value="PROTEIN CBG26694"/>
    <property type="match status" value="1"/>
</dbReference>
<gene>
    <name evidence="2" type="ORF">PACLA_8A052152</name>
</gene>
<dbReference type="GO" id="GO:0003676">
    <property type="term" value="F:nucleic acid binding"/>
    <property type="evidence" value="ECO:0007669"/>
    <property type="project" value="InterPro"/>
</dbReference>
<keyword evidence="3" id="KW-1185">Reference proteome</keyword>
<dbReference type="AlphaFoldDB" id="A0A6S7FZD3"/>
<name>A0A6S7FZD3_PARCT</name>
<feature type="compositionally biased region" description="Basic and acidic residues" evidence="1">
    <location>
        <begin position="195"/>
        <end position="220"/>
    </location>
</feature>
<dbReference type="GO" id="GO:0015074">
    <property type="term" value="P:DNA integration"/>
    <property type="evidence" value="ECO:0007669"/>
    <property type="project" value="InterPro"/>
</dbReference>
<reference evidence="2" key="1">
    <citation type="submission" date="2020-04" db="EMBL/GenBank/DDBJ databases">
        <authorList>
            <person name="Alioto T."/>
            <person name="Alioto T."/>
            <person name="Gomez Garrido J."/>
        </authorList>
    </citation>
    <scope>NUCLEOTIDE SEQUENCE</scope>
    <source>
        <strain evidence="2">A484AB</strain>
    </source>
</reference>
<dbReference type="InterPro" id="IPR050951">
    <property type="entry name" value="Retrovirus_Pol_polyprotein"/>
</dbReference>
<proteinExistence type="predicted"/>
<dbReference type="SUPFAM" id="SSF53098">
    <property type="entry name" value="Ribonuclease H-like"/>
    <property type="match status" value="1"/>
</dbReference>
<evidence type="ECO:0000313" key="3">
    <source>
        <dbReference type="Proteomes" id="UP001152795"/>
    </source>
</evidence>
<dbReference type="InterPro" id="IPR012337">
    <property type="entry name" value="RNaseH-like_sf"/>
</dbReference>
<dbReference type="InterPro" id="IPR001584">
    <property type="entry name" value="Integrase_cat-core"/>
</dbReference>
<dbReference type="Gene3D" id="3.30.420.10">
    <property type="entry name" value="Ribonuclease H-like superfamily/Ribonuclease H"/>
    <property type="match status" value="1"/>
</dbReference>
<dbReference type="EMBL" id="CACRXK020000822">
    <property type="protein sequence ID" value="CAB3985058.1"/>
    <property type="molecule type" value="Genomic_DNA"/>
</dbReference>
<evidence type="ECO:0000313" key="2">
    <source>
        <dbReference type="EMBL" id="CAB3985058.1"/>
    </source>
</evidence>
<dbReference type="PANTHER" id="PTHR37984:SF11">
    <property type="entry name" value="INTEGRASE CATALYTIC DOMAIN-CONTAINING PROTEIN"/>
    <property type="match status" value="1"/>
</dbReference>
<organism evidence="2 3">
    <name type="scientific">Paramuricea clavata</name>
    <name type="common">Red gorgonian</name>
    <name type="synonym">Violescent sea-whip</name>
    <dbReference type="NCBI Taxonomy" id="317549"/>
    <lineage>
        <taxon>Eukaryota</taxon>
        <taxon>Metazoa</taxon>
        <taxon>Cnidaria</taxon>
        <taxon>Anthozoa</taxon>
        <taxon>Octocorallia</taxon>
        <taxon>Malacalcyonacea</taxon>
        <taxon>Plexauridae</taxon>
        <taxon>Paramuricea</taxon>
    </lineage>
</organism>
<dbReference type="PROSITE" id="PS50994">
    <property type="entry name" value="INTEGRASE"/>
    <property type="match status" value="1"/>
</dbReference>